<keyword evidence="4 12" id="KW-0285">Flavoprotein</keyword>
<dbReference type="SUPFAM" id="SSF51395">
    <property type="entry name" value="FMN-linked oxidoreductases"/>
    <property type="match status" value="1"/>
</dbReference>
<name>A0A7X2PAV4_9SPIO</name>
<keyword evidence="7" id="KW-0521">NADP</keyword>
<evidence type="ECO:0000256" key="7">
    <source>
        <dbReference type="ARBA" id="ARBA00022857"/>
    </source>
</evidence>
<comment type="catalytic activity">
    <reaction evidence="11">
        <text>a 5,6-dihydrouridine in tRNA + NAD(+) = a uridine in tRNA + NADH + H(+)</text>
        <dbReference type="Rhea" id="RHEA:54452"/>
        <dbReference type="Rhea" id="RHEA-COMP:13339"/>
        <dbReference type="Rhea" id="RHEA-COMP:13887"/>
        <dbReference type="ChEBI" id="CHEBI:15378"/>
        <dbReference type="ChEBI" id="CHEBI:57540"/>
        <dbReference type="ChEBI" id="CHEBI:57945"/>
        <dbReference type="ChEBI" id="CHEBI:65315"/>
        <dbReference type="ChEBI" id="CHEBI:74443"/>
    </reaction>
</comment>
<evidence type="ECO:0000256" key="1">
    <source>
        <dbReference type="ARBA" id="ARBA00001917"/>
    </source>
</evidence>
<protein>
    <recommendedName>
        <fullName evidence="12">tRNA-dihydrouridine synthase</fullName>
        <ecNumber evidence="12">1.3.1.-</ecNumber>
    </recommendedName>
</protein>
<keyword evidence="9 12" id="KW-0560">Oxidoreductase</keyword>
<evidence type="ECO:0000256" key="2">
    <source>
        <dbReference type="ARBA" id="ARBA00002790"/>
    </source>
</evidence>
<dbReference type="CDD" id="cd02801">
    <property type="entry name" value="DUS_like_FMN"/>
    <property type="match status" value="1"/>
</dbReference>
<evidence type="ECO:0000256" key="14">
    <source>
        <dbReference type="PIRSR" id="PIRSR006621-2"/>
    </source>
</evidence>
<dbReference type="GO" id="GO:0000049">
    <property type="term" value="F:tRNA binding"/>
    <property type="evidence" value="ECO:0007669"/>
    <property type="project" value="UniProtKB-KW"/>
</dbReference>
<dbReference type="Pfam" id="PF01207">
    <property type="entry name" value="Dus"/>
    <property type="match status" value="1"/>
</dbReference>
<evidence type="ECO:0000259" key="15">
    <source>
        <dbReference type="Pfam" id="PF01207"/>
    </source>
</evidence>
<organism evidence="16 17">
    <name type="scientific">Bullifex porci</name>
    <dbReference type="NCBI Taxonomy" id="2606638"/>
    <lineage>
        <taxon>Bacteria</taxon>
        <taxon>Pseudomonadati</taxon>
        <taxon>Spirochaetota</taxon>
        <taxon>Spirochaetia</taxon>
        <taxon>Spirochaetales</taxon>
        <taxon>Spirochaetaceae</taxon>
        <taxon>Bullifex</taxon>
    </lineage>
</organism>
<dbReference type="PANTHER" id="PTHR45846:SF1">
    <property type="entry name" value="TRNA-DIHYDROURIDINE(47) SYNTHASE [NAD(P)(+)]-LIKE"/>
    <property type="match status" value="1"/>
</dbReference>
<sequence>MILGNKEIAGNLILAPLAGYSDRAFRKVCRENGAAIAVTEMVSAEGLARDNEKTEELLLRYEGEDELIMQIFAPDKDPVSRSLSRLLAYKPTAIDINAGCPVPKVVKNGCGSALMKTPEKIYEIVSFLKQNTDVPITVKFRLGWDYSSINYIEFADAATSAGASALTLHARTRSQNYSGSASYEDIKKLRDHVDKSILVFGSGDVFTPEAAVNMINSCGVDGVMFARGAIGNPFIFKQTKELLKDGSYSPISLEERYETMVSHLDDMIYYFGEALAAKEMRKHAAAYLKGVRNANRVKSAIVQANTRFDYLKALEALF</sequence>
<dbReference type="PROSITE" id="PS01136">
    <property type="entry name" value="UPF0034"/>
    <property type="match status" value="1"/>
</dbReference>
<evidence type="ECO:0000313" key="16">
    <source>
        <dbReference type="EMBL" id="MSU05531.1"/>
    </source>
</evidence>
<gene>
    <name evidence="16" type="primary">dusB</name>
    <name evidence="16" type="ORF">FYJ80_01880</name>
</gene>
<evidence type="ECO:0000256" key="10">
    <source>
        <dbReference type="ARBA" id="ARBA00048205"/>
    </source>
</evidence>
<dbReference type="InterPro" id="IPR024036">
    <property type="entry name" value="tRNA-dHydroUridine_Synthase_C"/>
</dbReference>
<dbReference type="InterPro" id="IPR013785">
    <property type="entry name" value="Aldolase_TIM"/>
</dbReference>
<dbReference type="InterPro" id="IPR001269">
    <property type="entry name" value="DUS_fam"/>
</dbReference>
<feature type="binding site" evidence="14">
    <location>
        <position position="169"/>
    </location>
    <ligand>
        <name>FMN</name>
        <dbReference type="ChEBI" id="CHEBI:58210"/>
    </ligand>
</feature>
<dbReference type="Proteomes" id="UP000460549">
    <property type="component" value="Unassembled WGS sequence"/>
</dbReference>
<evidence type="ECO:0000256" key="6">
    <source>
        <dbReference type="ARBA" id="ARBA00022694"/>
    </source>
</evidence>
<proteinExistence type="inferred from homology"/>
<dbReference type="GO" id="GO:0017150">
    <property type="term" value="F:tRNA dihydrouridine synthase activity"/>
    <property type="evidence" value="ECO:0007669"/>
    <property type="project" value="InterPro"/>
</dbReference>
<keyword evidence="3" id="KW-0820">tRNA-binding</keyword>
<comment type="similarity">
    <text evidence="12">Belongs to the dus family.</text>
</comment>
<evidence type="ECO:0000256" key="9">
    <source>
        <dbReference type="ARBA" id="ARBA00023002"/>
    </source>
</evidence>
<evidence type="ECO:0000256" key="13">
    <source>
        <dbReference type="PIRSR" id="PIRSR006621-1"/>
    </source>
</evidence>
<accession>A0A7X2PAV4</accession>
<dbReference type="Gene3D" id="3.20.20.70">
    <property type="entry name" value="Aldolase class I"/>
    <property type="match status" value="1"/>
</dbReference>
<keyword evidence="17" id="KW-1185">Reference proteome</keyword>
<dbReference type="EMBL" id="VUNN01000002">
    <property type="protein sequence ID" value="MSU05531.1"/>
    <property type="molecule type" value="Genomic_DNA"/>
</dbReference>
<comment type="function">
    <text evidence="2 12">Catalyzes the synthesis of 5,6-dihydrouridine (D), a modified base found in the D-loop of most tRNAs, via the reduction of the C5-C6 double bond in target uridines.</text>
</comment>
<dbReference type="RefSeq" id="WP_154424428.1">
    <property type="nucleotide sequence ID" value="NZ_VUNN01000002.1"/>
</dbReference>
<comment type="catalytic activity">
    <reaction evidence="10">
        <text>a 5,6-dihydrouridine in tRNA + NADP(+) = a uridine in tRNA + NADPH + H(+)</text>
        <dbReference type="Rhea" id="RHEA:23624"/>
        <dbReference type="Rhea" id="RHEA-COMP:13339"/>
        <dbReference type="Rhea" id="RHEA-COMP:13887"/>
        <dbReference type="ChEBI" id="CHEBI:15378"/>
        <dbReference type="ChEBI" id="CHEBI:57783"/>
        <dbReference type="ChEBI" id="CHEBI:58349"/>
        <dbReference type="ChEBI" id="CHEBI:65315"/>
        <dbReference type="ChEBI" id="CHEBI:74443"/>
    </reaction>
</comment>
<keyword evidence="5 12" id="KW-0288">FMN</keyword>
<dbReference type="NCBIfam" id="TIGR00737">
    <property type="entry name" value="nifR3_yhdG"/>
    <property type="match status" value="1"/>
</dbReference>
<dbReference type="PIRSF" id="PIRSF006621">
    <property type="entry name" value="Dus"/>
    <property type="match status" value="1"/>
</dbReference>
<keyword evidence="8" id="KW-0694">RNA-binding</keyword>
<dbReference type="Gene3D" id="1.10.1200.80">
    <property type="entry name" value="Putative flavin oxidoreducatase, domain 2"/>
    <property type="match status" value="1"/>
</dbReference>
<evidence type="ECO:0000256" key="5">
    <source>
        <dbReference type="ARBA" id="ARBA00022643"/>
    </source>
</evidence>
<feature type="binding site" evidence="14">
    <location>
        <begin position="226"/>
        <end position="227"/>
    </location>
    <ligand>
        <name>FMN</name>
        <dbReference type="ChEBI" id="CHEBI:58210"/>
    </ligand>
</feature>
<dbReference type="InterPro" id="IPR004652">
    <property type="entry name" value="DusB-like"/>
</dbReference>
<feature type="binding site" evidence="14">
    <location>
        <position position="70"/>
    </location>
    <ligand>
        <name>FMN</name>
        <dbReference type="ChEBI" id="CHEBI:58210"/>
    </ligand>
</feature>
<comment type="caution">
    <text evidence="16">The sequence shown here is derived from an EMBL/GenBank/DDBJ whole genome shotgun (WGS) entry which is preliminary data.</text>
</comment>
<evidence type="ECO:0000313" key="17">
    <source>
        <dbReference type="Proteomes" id="UP000460549"/>
    </source>
</evidence>
<evidence type="ECO:0000256" key="3">
    <source>
        <dbReference type="ARBA" id="ARBA00022555"/>
    </source>
</evidence>
<keyword evidence="14" id="KW-0547">Nucleotide-binding</keyword>
<comment type="cofactor">
    <cofactor evidence="1 12 14">
        <name>FMN</name>
        <dbReference type="ChEBI" id="CHEBI:58210"/>
    </cofactor>
</comment>
<evidence type="ECO:0000256" key="8">
    <source>
        <dbReference type="ARBA" id="ARBA00022884"/>
    </source>
</evidence>
<feature type="domain" description="DUS-like FMN-binding" evidence="15">
    <location>
        <begin position="13"/>
        <end position="314"/>
    </location>
</feature>
<dbReference type="InterPro" id="IPR035587">
    <property type="entry name" value="DUS-like_FMN-bd"/>
</dbReference>
<dbReference type="InterPro" id="IPR018517">
    <property type="entry name" value="tRNA_hU_synthase_CS"/>
</dbReference>
<evidence type="ECO:0000256" key="11">
    <source>
        <dbReference type="ARBA" id="ARBA00048802"/>
    </source>
</evidence>
<evidence type="ECO:0000256" key="4">
    <source>
        <dbReference type="ARBA" id="ARBA00022630"/>
    </source>
</evidence>
<feature type="binding site" evidence="14">
    <location>
        <position position="139"/>
    </location>
    <ligand>
        <name>FMN</name>
        <dbReference type="ChEBI" id="CHEBI:58210"/>
    </ligand>
</feature>
<dbReference type="PANTHER" id="PTHR45846">
    <property type="entry name" value="TRNA-DIHYDROURIDINE(47) SYNTHASE [NAD(P)(+)]-LIKE"/>
    <property type="match status" value="1"/>
</dbReference>
<reference evidence="16 17" key="1">
    <citation type="submission" date="2019-08" db="EMBL/GenBank/DDBJ databases">
        <title>In-depth cultivation of the pig gut microbiome towards novel bacterial diversity and tailored functional studies.</title>
        <authorList>
            <person name="Wylensek D."/>
            <person name="Hitch T.C.A."/>
            <person name="Clavel T."/>
        </authorList>
    </citation>
    <scope>NUCLEOTIDE SEQUENCE [LARGE SCALE GENOMIC DNA]</scope>
    <source>
        <strain evidence="16 17">NM-380-WT-3C1</strain>
    </source>
</reference>
<keyword evidence="6 12" id="KW-0819">tRNA processing</keyword>
<evidence type="ECO:0000256" key="12">
    <source>
        <dbReference type="PIRNR" id="PIRNR006621"/>
    </source>
</evidence>
<dbReference type="EC" id="1.3.1.-" evidence="12"/>
<dbReference type="GO" id="GO:0050660">
    <property type="term" value="F:flavin adenine dinucleotide binding"/>
    <property type="evidence" value="ECO:0007669"/>
    <property type="project" value="InterPro"/>
</dbReference>
<dbReference type="AlphaFoldDB" id="A0A7X2PAV4"/>
<feature type="active site" description="Proton donor" evidence="13">
    <location>
        <position position="100"/>
    </location>
</feature>